<dbReference type="InterPro" id="IPR029044">
    <property type="entry name" value="Nucleotide-diphossugar_trans"/>
</dbReference>
<evidence type="ECO:0000256" key="1">
    <source>
        <dbReference type="ARBA" id="ARBA00022679"/>
    </source>
</evidence>
<keyword evidence="1" id="KW-0808">Transferase</keyword>
<name>A0A7C3WMR4_9BACT</name>
<dbReference type="Gene3D" id="3.90.550.10">
    <property type="entry name" value="Spore Coat Polysaccharide Biosynthesis Protein SpsA, Chain A"/>
    <property type="match status" value="1"/>
</dbReference>
<organism evidence="4">
    <name type="scientific">Desulfobacca acetoxidans</name>
    <dbReference type="NCBI Taxonomy" id="60893"/>
    <lineage>
        <taxon>Bacteria</taxon>
        <taxon>Pseudomonadati</taxon>
        <taxon>Thermodesulfobacteriota</taxon>
        <taxon>Desulfobaccia</taxon>
        <taxon>Desulfobaccales</taxon>
        <taxon>Desulfobaccaceae</taxon>
        <taxon>Desulfobacca</taxon>
    </lineage>
</organism>
<dbReference type="EMBL" id="DTHB01000053">
    <property type="protein sequence ID" value="HGB15373.1"/>
    <property type="molecule type" value="Genomic_DNA"/>
</dbReference>
<dbReference type="PANTHER" id="PTHR43584:SF8">
    <property type="entry name" value="N-ACETYLMURAMATE ALPHA-1-PHOSPHATE URIDYLYLTRANSFERASE"/>
    <property type="match status" value="1"/>
</dbReference>
<dbReference type="GO" id="GO:0016779">
    <property type="term" value="F:nucleotidyltransferase activity"/>
    <property type="evidence" value="ECO:0007669"/>
    <property type="project" value="UniProtKB-KW"/>
</dbReference>
<reference evidence="4" key="1">
    <citation type="journal article" date="2020" name="mSystems">
        <title>Genome- and Community-Level Interaction Insights into Carbon Utilization and Element Cycling Functions of Hydrothermarchaeota in Hydrothermal Sediment.</title>
        <authorList>
            <person name="Zhou Z."/>
            <person name="Liu Y."/>
            <person name="Xu W."/>
            <person name="Pan J."/>
            <person name="Luo Z.H."/>
            <person name="Li M."/>
        </authorList>
    </citation>
    <scope>NUCLEOTIDE SEQUENCE [LARGE SCALE GENOMIC DNA]</scope>
    <source>
        <strain evidence="4">SpSt-776</strain>
    </source>
</reference>
<dbReference type="SUPFAM" id="SSF53448">
    <property type="entry name" value="Nucleotide-diphospho-sugar transferases"/>
    <property type="match status" value="1"/>
</dbReference>
<evidence type="ECO:0000256" key="2">
    <source>
        <dbReference type="ARBA" id="ARBA00022695"/>
    </source>
</evidence>
<dbReference type="Pfam" id="PF12804">
    <property type="entry name" value="NTP_transf_3"/>
    <property type="match status" value="1"/>
</dbReference>
<sequence length="236" mass="25142">MKAGIIAAGLGSRLAQGGITVPKPLVRLRGETLVARAIREAAQAGAQRVAVIVTPVFPEVASYLRETAWPAPLDLLLRESPSSLESFLALKPFLQNGPFLLLTVDAVLAPGALAAFVAQASRTPAAGALGLTTFQDDEKPLYVEMDERGRILAVGRRPSPYITAGCYFFPPWVFDFESLARKQGLKALREFLGMLVEEGFPLHGIPVGLAVDVDHPEDIARAEAFLTEGPSALGNG</sequence>
<accession>A0A7C3WMR4</accession>
<feature type="domain" description="MobA-like NTP transferase" evidence="3">
    <location>
        <begin position="5"/>
        <end position="141"/>
    </location>
</feature>
<gene>
    <name evidence="4" type="ORF">ENV62_09080</name>
</gene>
<protein>
    <recommendedName>
        <fullName evidence="3">MobA-like NTP transferase domain-containing protein</fullName>
    </recommendedName>
</protein>
<comment type="caution">
    <text evidence="4">The sequence shown here is derived from an EMBL/GenBank/DDBJ whole genome shotgun (WGS) entry which is preliminary data.</text>
</comment>
<evidence type="ECO:0000313" key="4">
    <source>
        <dbReference type="EMBL" id="HGB15373.1"/>
    </source>
</evidence>
<dbReference type="AlphaFoldDB" id="A0A7C3WMR4"/>
<proteinExistence type="predicted"/>
<keyword evidence="2" id="KW-0548">Nucleotidyltransferase</keyword>
<dbReference type="InterPro" id="IPR050065">
    <property type="entry name" value="GlmU-like"/>
</dbReference>
<dbReference type="PANTHER" id="PTHR43584">
    <property type="entry name" value="NUCLEOTIDYL TRANSFERASE"/>
    <property type="match status" value="1"/>
</dbReference>
<dbReference type="InterPro" id="IPR025877">
    <property type="entry name" value="MobA-like_NTP_Trfase"/>
</dbReference>
<evidence type="ECO:0000259" key="3">
    <source>
        <dbReference type="Pfam" id="PF12804"/>
    </source>
</evidence>